<gene>
    <name evidence="1" type="ORF">QYE76_068969</name>
</gene>
<organism evidence="1 2">
    <name type="scientific">Lolium multiflorum</name>
    <name type="common">Italian ryegrass</name>
    <name type="synonym">Lolium perenne subsp. multiflorum</name>
    <dbReference type="NCBI Taxonomy" id="4521"/>
    <lineage>
        <taxon>Eukaryota</taxon>
        <taxon>Viridiplantae</taxon>
        <taxon>Streptophyta</taxon>
        <taxon>Embryophyta</taxon>
        <taxon>Tracheophyta</taxon>
        <taxon>Spermatophyta</taxon>
        <taxon>Magnoliopsida</taxon>
        <taxon>Liliopsida</taxon>
        <taxon>Poales</taxon>
        <taxon>Poaceae</taxon>
        <taxon>BOP clade</taxon>
        <taxon>Pooideae</taxon>
        <taxon>Poodae</taxon>
        <taxon>Poeae</taxon>
        <taxon>Poeae Chloroplast Group 2 (Poeae type)</taxon>
        <taxon>Loliodinae</taxon>
        <taxon>Loliinae</taxon>
        <taxon>Lolium</taxon>
    </lineage>
</organism>
<proteinExistence type="predicted"/>
<dbReference type="InterPro" id="IPR036047">
    <property type="entry name" value="F-box-like_dom_sf"/>
</dbReference>
<dbReference type="EMBL" id="JAUUTY010000004">
    <property type="protein sequence ID" value="KAK1651164.1"/>
    <property type="molecule type" value="Genomic_DNA"/>
</dbReference>
<reference evidence="1" key="1">
    <citation type="submission" date="2023-07" db="EMBL/GenBank/DDBJ databases">
        <title>A chromosome-level genome assembly of Lolium multiflorum.</title>
        <authorList>
            <person name="Chen Y."/>
            <person name="Copetti D."/>
            <person name="Kolliker R."/>
            <person name="Studer B."/>
        </authorList>
    </citation>
    <scope>NUCLEOTIDE SEQUENCE</scope>
    <source>
        <strain evidence="1">02402/16</strain>
        <tissue evidence="1">Leaf</tissue>
    </source>
</reference>
<dbReference type="SUPFAM" id="SSF81383">
    <property type="entry name" value="F-box domain"/>
    <property type="match status" value="1"/>
</dbReference>
<keyword evidence="2" id="KW-1185">Reference proteome</keyword>
<protein>
    <recommendedName>
        <fullName evidence="3">F-box domain-containing protein</fullName>
    </recommendedName>
</protein>
<sequence length="106" mass="12002">MVQSTRKRMDSDAVAVHGGATMAAVLGNDNLLHRILVYIDYPTSLICVAMVCKLWLRHVSAPDFIRRRLYVGHYSQLLLRQLRGRYVVEEEEEDDATQLGSAVGDR</sequence>
<evidence type="ECO:0000313" key="1">
    <source>
        <dbReference type="EMBL" id="KAK1651164.1"/>
    </source>
</evidence>
<evidence type="ECO:0008006" key="3">
    <source>
        <dbReference type="Google" id="ProtNLM"/>
    </source>
</evidence>
<accession>A0AAD8SFV3</accession>
<name>A0AAD8SFV3_LOLMU</name>
<dbReference type="AlphaFoldDB" id="A0AAD8SFV3"/>
<comment type="caution">
    <text evidence="1">The sequence shown here is derived from an EMBL/GenBank/DDBJ whole genome shotgun (WGS) entry which is preliminary data.</text>
</comment>
<dbReference type="Proteomes" id="UP001231189">
    <property type="component" value="Unassembled WGS sequence"/>
</dbReference>
<evidence type="ECO:0000313" key="2">
    <source>
        <dbReference type="Proteomes" id="UP001231189"/>
    </source>
</evidence>